<dbReference type="PANTHER" id="PTHR11538:SF26">
    <property type="entry name" value="FERREDOXIN-FOLD ANTICODON-BINDING DOMAIN-CONTAINING PROTEIN 1"/>
    <property type="match status" value="1"/>
</dbReference>
<feature type="region of interest" description="Disordered" evidence="1">
    <location>
        <begin position="78"/>
        <end position="98"/>
    </location>
</feature>
<feature type="domain" description="25S rRNA (uridine-N(3))-methyltransferase BMT5-like" evidence="2">
    <location>
        <begin position="122"/>
        <end position="330"/>
    </location>
</feature>
<dbReference type="PANTHER" id="PTHR11538">
    <property type="entry name" value="PHENYLALANYL-TRNA SYNTHETASE"/>
    <property type="match status" value="1"/>
</dbReference>
<feature type="compositionally biased region" description="Basic and acidic residues" evidence="1">
    <location>
        <begin position="388"/>
        <end position="397"/>
    </location>
</feature>
<dbReference type="AlphaFoldDB" id="A0A0D2WML2"/>
<feature type="region of interest" description="Disordered" evidence="1">
    <location>
        <begin position="458"/>
        <end position="487"/>
    </location>
</feature>
<dbReference type="GO" id="GO:0070042">
    <property type="term" value="F:rRNA (uridine-N3-)-methyltransferase activity"/>
    <property type="evidence" value="ECO:0007669"/>
    <property type="project" value="InterPro"/>
</dbReference>
<evidence type="ECO:0000313" key="3">
    <source>
        <dbReference type="EMBL" id="KJE91438.1"/>
    </source>
</evidence>
<organism evidence="3 4">
    <name type="scientific">Capsaspora owczarzaki (strain ATCC 30864)</name>
    <dbReference type="NCBI Taxonomy" id="595528"/>
    <lineage>
        <taxon>Eukaryota</taxon>
        <taxon>Filasterea</taxon>
        <taxon>Capsaspora</taxon>
    </lineage>
</organism>
<dbReference type="EMBL" id="KE346362">
    <property type="protein sequence ID" value="KJE91438.1"/>
    <property type="molecule type" value="Genomic_DNA"/>
</dbReference>
<reference evidence="4" key="1">
    <citation type="submission" date="2011-02" db="EMBL/GenBank/DDBJ databases">
        <title>The Genome Sequence of Capsaspora owczarzaki ATCC 30864.</title>
        <authorList>
            <person name="Russ C."/>
            <person name="Cuomo C."/>
            <person name="Burger G."/>
            <person name="Gray M.W."/>
            <person name="Holland P.W.H."/>
            <person name="King N."/>
            <person name="Lang F.B.F."/>
            <person name="Roger A.J."/>
            <person name="Ruiz-Trillo I."/>
            <person name="Young S.K."/>
            <person name="Zeng Q."/>
            <person name="Gargeya S."/>
            <person name="Alvarado L."/>
            <person name="Berlin A."/>
            <person name="Chapman S.B."/>
            <person name="Chen Z."/>
            <person name="Freedman E."/>
            <person name="Gellesch M."/>
            <person name="Goldberg J."/>
            <person name="Griggs A."/>
            <person name="Gujja S."/>
            <person name="Heilman E."/>
            <person name="Heiman D."/>
            <person name="Howarth C."/>
            <person name="Mehta T."/>
            <person name="Neiman D."/>
            <person name="Pearson M."/>
            <person name="Roberts A."/>
            <person name="Saif S."/>
            <person name="Shea T."/>
            <person name="Shenoy N."/>
            <person name="Sisk P."/>
            <person name="Stolte C."/>
            <person name="Sykes S."/>
            <person name="White J."/>
            <person name="Yandava C."/>
            <person name="Haas B."/>
            <person name="Nusbaum C."/>
            <person name="Birren B."/>
        </authorList>
    </citation>
    <scope>NUCLEOTIDE SEQUENCE</scope>
    <source>
        <strain evidence="4">ATCC 30864</strain>
    </source>
</reference>
<feature type="region of interest" description="Disordered" evidence="1">
    <location>
        <begin position="179"/>
        <end position="231"/>
    </location>
</feature>
<evidence type="ECO:0000259" key="2">
    <source>
        <dbReference type="Pfam" id="PF10354"/>
    </source>
</evidence>
<dbReference type="InParanoid" id="A0A0D2WML2"/>
<feature type="compositionally biased region" description="Basic and acidic residues" evidence="1">
    <location>
        <begin position="350"/>
        <end position="366"/>
    </location>
</feature>
<dbReference type="RefSeq" id="XP_004349322.1">
    <property type="nucleotide sequence ID" value="XM_004349272.2"/>
</dbReference>
<protein>
    <recommendedName>
        <fullName evidence="2">25S rRNA (uridine-N(3))-methyltransferase BMT5-like domain-containing protein</fullName>
    </recommendedName>
</protein>
<dbReference type="OrthoDB" id="273345at2759"/>
<dbReference type="PhylomeDB" id="A0A0D2WML2"/>
<dbReference type="Pfam" id="PF10354">
    <property type="entry name" value="BMT5-like"/>
    <property type="match status" value="1"/>
</dbReference>
<proteinExistence type="predicted"/>
<gene>
    <name evidence="3" type="ORF">CAOG_002572</name>
</gene>
<feature type="compositionally biased region" description="Acidic residues" evidence="1">
    <location>
        <begin position="367"/>
        <end position="383"/>
    </location>
</feature>
<accession>A0A0D2WML2</accession>
<evidence type="ECO:0000256" key="1">
    <source>
        <dbReference type="SAM" id="MobiDB-lite"/>
    </source>
</evidence>
<feature type="region of interest" description="Disordered" evidence="1">
    <location>
        <begin position="1"/>
        <end position="36"/>
    </location>
</feature>
<evidence type="ECO:0000313" key="4">
    <source>
        <dbReference type="Proteomes" id="UP000008743"/>
    </source>
</evidence>
<sequence length="487" mass="53956">MPKHESKKPRVDPSVAAPATRKTDNDAPLPSAGQDKAKASIPYTAAMDILLLGEADFSFSASLARRLGSGARLVCTAFDPEPQHPAAGTTSEDDDDSSAAAIAVEAADHSDREREREGNADKRTLANCAALKAMGATVLHGIDATRLQHAILPGDIERPVEDSDTETAVVDARAFDFYEGDAPPAGRVQQQEADNNNDDDDEPDSVSRSANGRGSGHTRRKQRDPEDNSHRVTVRQFDRVIFLFPHTGVEFSQESGYTESIQSNQDLLYNFFRAAACRLRRPNGQIHVVLKITEPYFSWDIATQAKKSGKLRLKTCIPFDEQCYPGYRHQKTNLVRTVVSDPRLLELVESDPARGLKRTHEQRKDDASDDDDESDDDDDDDNNNETPAHQDGRIAVEQRATEVRTDLVSVIYIFCINDGKNPPLPPLLVHVLRGANSIPASAFKGEREFADHRKQQAHVERKQTERQLQAAGLMKRAAPQGRKNKRR</sequence>
<dbReference type="InterPro" id="IPR019446">
    <property type="entry name" value="BMT5-like"/>
</dbReference>
<feature type="region of interest" description="Disordered" evidence="1">
    <location>
        <begin position="350"/>
        <end position="397"/>
    </location>
</feature>
<dbReference type="STRING" id="595528.A0A0D2WML2"/>
<dbReference type="GO" id="GO:0005737">
    <property type="term" value="C:cytoplasm"/>
    <property type="evidence" value="ECO:0007669"/>
    <property type="project" value="TreeGrafter"/>
</dbReference>
<keyword evidence="4" id="KW-1185">Reference proteome</keyword>
<dbReference type="GO" id="GO:0070475">
    <property type="term" value="P:rRNA base methylation"/>
    <property type="evidence" value="ECO:0007669"/>
    <property type="project" value="InterPro"/>
</dbReference>
<feature type="compositionally biased region" description="Acidic residues" evidence="1">
    <location>
        <begin position="195"/>
        <end position="204"/>
    </location>
</feature>
<dbReference type="eggNOG" id="KOG4174">
    <property type="taxonomic scope" value="Eukaryota"/>
</dbReference>
<name>A0A0D2WML2_CAPO3</name>
<dbReference type="Proteomes" id="UP000008743">
    <property type="component" value="Unassembled WGS sequence"/>
</dbReference>